<keyword evidence="3" id="KW-0472">Membrane</keyword>
<evidence type="ECO:0000256" key="2">
    <source>
        <dbReference type="PROSITE-ProRule" id="PRU01091"/>
    </source>
</evidence>
<keyword evidence="6" id="KW-1185">Reference proteome</keyword>
<dbReference type="PANTHER" id="PTHR47691">
    <property type="entry name" value="REGULATOR-RELATED"/>
    <property type="match status" value="1"/>
</dbReference>
<dbReference type="GO" id="GO:0006355">
    <property type="term" value="P:regulation of DNA-templated transcription"/>
    <property type="evidence" value="ECO:0007669"/>
    <property type="project" value="InterPro"/>
</dbReference>
<feature type="DNA-binding region" description="OmpR/PhoB-type" evidence="2">
    <location>
        <begin position="3"/>
        <end position="101"/>
    </location>
</feature>
<dbReference type="SMART" id="SM00028">
    <property type="entry name" value="TPR"/>
    <property type="match status" value="4"/>
</dbReference>
<reference evidence="5 6" key="1">
    <citation type="submission" date="2020-07" db="EMBL/GenBank/DDBJ databases">
        <title>Luteimonas sp. SJ-92.</title>
        <authorList>
            <person name="Huang X.-X."/>
            <person name="Xu L."/>
            <person name="Sun J.-Q."/>
        </authorList>
    </citation>
    <scope>NUCLEOTIDE SEQUENCE [LARGE SCALE GENOMIC DNA]</scope>
    <source>
        <strain evidence="5 6">SJ-92</strain>
    </source>
</reference>
<dbReference type="Pfam" id="PF00486">
    <property type="entry name" value="Trans_reg_C"/>
    <property type="match status" value="1"/>
</dbReference>
<dbReference type="GO" id="GO:0003677">
    <property type="term" value="F:DNA binding"/>
    <property type="evidence" value="ECO:0007669"/>
    <property type="project" value="UniProtKB-UniRule"/>
</dbReference>
<evidence type="ECO:0000313" key="5">
    <source>
        <dbReference type="EMBL" id="NZA25859.1"/>
    </source>
</evidence>
<dbReference type="Gene3D" id="1.10.10.10">
    <property type="entry name" value="Winged helix-like DNA-binding domain superfamily/Winged helix DNA-binding domain"/>
    <property type="match status" value="1"/>
</dbReference>
<feature type="domain" description="OmpR/PhoB-type" evidence="4">
    <location>
        <begin position="3"/>
        <end position="101"/>
    </location>
</feature>
<keyword evidence="3" id="KW-0812">Transmembrane</keyword>
<name>A0A853JB30_9GAMM</name>
<dbReference type="InterPro" id="IPR001867">
    <property type="entry name" value="OmpR/PhoB-type_DNA-bd"/>
</dbReference>
<dbReference type="SUPFAM" id="SSF46894">
    <property type="entry name" value="C-terminal effector domain of the bipartite response regulators"/>
    <property type="match status" value="1"/>
</dbReference>
<dbReference type="InterPro" id="IPR019734">
    <property type="entry name" value="TPR_rpt"/>
</dbReference>
<organism evidence="5 6">
    <name type="scientific">Luteimonas salinisoli</name>
    <dbReference type="NCBI Taxonomy" id="2752307"/>
    <lineage>
        <taxon>Bacteria</taxon>
        <taxon>Pseudomonadati</taxon>
        <taxon>Pseudomonadota</taxon>
        <taxon>Gammaproteobacteria</taxon>
        <taxon>Lysobacterales</taxon>
        <taxon>Lysobacteraceae</taxon>
        <taxon>Luteimonas</taxon>
    </lineage>
</organism>
<proteinExistence type="predicted"/>
<evidence type="ECO:0000313" key="6">
    <source>
        <dbReference type="Proteomes" id="UP000578091"/>
    </source>
</evidence>
<dbReference type="RefSeq" id="WP_180677661.1">
    <property type="nucleotide sequence ID" value="NZ_JACCKA010000040.1"/>
</dbReference>
<feature type="transmembrane region" description="Helical" evidence="3">
    <location>
        <begin position="149"/>
        <end position="168"/>
    </location>
</feature>
<dbReference type="InterPro" id="IPR011990">
    <property type="entry name" value="TPR-like_helical_dom_sf"/>
</dbReference>
<dbReference type="InterPro" id="IPR036388">
    <property type="entry name" value="WH-like_DNA-bd_sf"/>
</dbReference>
<dbReference type="EMBL" id="JACCKA010000040">
    <property type="protein sequence ID" value="NZA25859.1"/>
    <property type="molecule type" value="Genomic_DNA"/>
</dbReference>
<dbReference type="GO" id="GO:0000160">
    <property type="term" value="P:phosphorelay signal transduction system"/>
    <property type="evidence" value="ECO:0007669"/>
    <property type="project" value="InterPro"/>
</dbReference>
<dbReference type="PANTHER" id="PTHR47691:SF3">
    <property type="entry name" value="HTH-TYPE TRANSCRIPTIONAL REGULATOR RV0890C-RELATED"/>
    <property type="match status" value="1"/>
</dbReference>
<keyword evidence="1 2" id="KW-0238">DNA-binding</keyword>
<dbReference type="InterPro" id="IPR016032">
    <property type="entry name" value="Sig_transdc_resp-reg_C-effctor"/>
</dbReference>
<evidence type="ECO:0000259" key="4">
    <source>
        <dbReference type="PROSITE" id="PS51755"/>
    </source>
</evidence>
<comment type="caution">
    <text evidence="5">The sequence shown here is derived from an EMBL/GenBank/DDBJ whole genome shotgun (WGS) entry which is preliminary data.</text>
</comment>
<evidence type="ECO:0000256" key="1">
    <source>
        <dbReference type="ARBA" id="ARBA00023125"/>
    </source>
</evidence>
<dbReference type="AlphaFoldDB" id="A0A853JB30"/>
<dbReference type="CDD" id="cd00383">
    <property type="entry name" value="trans_reg_C"/>
    <property type="match status" value="1"/>
</dbReference>
<keyword evidence="3" id="KW-1133">Transmembrane helix</keyword>
<dbReference type="Proteomes" id="UP000578091">
    <property type="component" value="Unassembled WGS sequence"/>
</dbReference>
<evidence type="ECO:0000256" key="3">
    <source>
        <dbReference type="SAM" id="Phobius"/>
    </source>
</evidence>
<gene>
    <name evidence="5" type="ORF">H0E84_05640</name>
</gene>
<sequence length="780" mass="84949">MSSAAYRFCEYLLDCRARELRHRGEVVALPARVFECLQYLIEHHDRAVGRDELALAIFARDNVSDAQLSQIVLRARRVVGDDGQEQRLIRTVPRYGFRWVAEVEALQVAEEPAAAPEPAGSPRSDAPEATDALPVFVESDPTPRRQRRILIVLASIAIALTAGAWWAVSQRERPAPAADGGGGARPAAALIVLPTRVEGPRAAAWARLGLMDFIGDRLRRNGLPVVSSESVLSLLHEKERDVVAGQLRRAAGEGWIISSRARHRAQGWRVELTANGNDGASRRATGEHADLLQAADQASGRLLAALGRSDSGAGIDLSLAERLQRAQAAMLGNELATARRILQDAPELQRDEPQLRLRLAQVDFRAGKHAEALAEVDRLLTTAIARDDPVFRARALLVRGAICVRLDRYVEGERNYSAAIRLLDSDEHVSLLGGALNGRGVTRSALGKFAGALEDLGRARILLARTGDLLSVARVDANLGHLEGERGRPAQSLEYLGKAAAEFQRFGAVNELAAMHAALAVNRLKLLQPEQARATIEQAWALREQVSDVTLVTSLALGRAEVMIREGRFEAAHALLEEHGDGPVLPGDFHRKDALQAELAWRSGDPARTIAIVDAALQDWSPEAWESRLRWMQWLRQQAALQSDRPLRDDILVGADAGVTGRLLEALAARAQGRNDDAERSYRAAVAQAEQEGVPGDIAQAVLAYAPWLIERGELAEATALVGRVAPWTGRDFDLALLQAQLFHALGQVESREAALEDAGRLAGERRIPEALRQRPDAAQ</sequence>
<dbReference type="SMART" id="SM00862">
    <property type="entry name" value="Trans_reg_C"/>
    <property type="match status" value="1"/>
</dbReference>
<dbReference type="Gene3D" id="1.25.40.10">
    <property type="entry name" value="Tetratricopeptide repeat domain"/>
    <property type="match status" value="2"/>
</dbReference>
<dbReference type="PROSITE" id="PS51755">
    <property type="entry name" value="OMPR_PHOB"/>
    <property type="match status" value="1"/>
</dbReference>
<accession>A0A853JB30</accession>
<dbReference type="SUPFAM" id="SSF48452">
    <property type="entry name" value="TPR-like"/>
    <property type="match status" value="2"/>
</dbReference>
<protein>
    <submittedName>
        <fullName evidence="5">Winged helix-turn-helix domain-containing protein</fullName>
    </submittedName>
</protein>